<reference evidence="1 2" key="1">
    <citation type="journal article" date="2018" name="Front. Microbiol.">
        <title>Hydrolytic Capabilities as a Key to Environmental Success: Chitinolytic and Cellulolytic Acidobacteria From Acidic Sub-arctic Soils and Boreal Peatlands.</title>
        <authorList>
            <person name="Belova S.E."/>
            <person name="Ravin N.V."/>
            <person name="Pankratov T.A."/>
            <person name="Rakitin A.L."/>
            <person name="Ivanova A.A."/>
            <person name="Beletsky A.V."/>
            <person name="Mardanov A.V."/>
            <person name="Sinninghe Damste J.S."/>
            <person name="Dedysh S.N."/>
        </authorList>
    </citation>
    <scope>NUCLEOTIDE SEQUENCE [LARGE SCALE GENOMIC DNA]</scope>
    <source>
        <strain evidence="1 2">SBC82</strain>
    </source>
</reference>
<dbReference type="AlphaFoldDB" id="A0A2Z5G646"/>
<proteinExistence type="predicted"/>
<keyword evidence="2" id="KW-1185">Reference proteome</keyword>
<protein>
    <submittedName>
        <fullName evidence="1">Uncharacterized protein</fullName>
    </submittedName>
</protein>
<name>A0A2Z5G646_9BACT</name>
<accession>A0A2Z5G646</accession>
<gene>
    <name evidence="1" type="ORF">ACPOL_4760</name>
</gene>
<organism evidence="1 2">
    <name type="scientific">Acidisarcina polymorpha</name>
    <dbReference type="NCBI Taxonomy" id="2211140"/>
    <lineage>
        <taxon>Bacteria</taxon>
        <taxon>Pseudomonadati</taxon>
        <taxon>Acidobacteriota</taxon>
        <taxon>Terriglobia</taxon>
        <taxon>Terriglobales</taxon>
        <taxon>Acidobacteriaceae</taxon>
        <taxon>Acidisarcina</taxon>
    </lineage>
</organism>
<dbReference type="Proteomes" id="UP000253606">
    <property type="component" value="Chromosome"/>
</dbReference>
<evidence type="ECO:0000313" key="1">
    <source>
        <dbReference type="EMBL" id="AXC14026.1"/>
    </source>
</evidence>
<dbReference type="KEGG" id="abas:ACPOL_4760"/>
<sequence>MNHFGQRTVNALDFLGADVASEYRRSIGRNVAVANPSEILRPARLFQPREHLDLAIGESQPPSIGHPE</sequence>
<evidence type="ECO:0000313" key="2">
    <source>
        <dbReference type="Proteomes" id="UP000253606"/>
    </source>
</evidence>
<dbReference type="EMBL" id="CP030840">
    <property type="protein sequence ID" value="AXC14026.1"/>
    <property type="molecule type" value="Genomic_DNA"/>
</dbReference>